<organism evidence="1 2">
    <name type="scientific">Sordaria brevicollis</name>
    <dbReference type="NCBI Taxonomy" id="83679"/>
    <lineage>
        <taxon>Eukaryota</taxon>
        <taxon>Fungi</taxon>
        <taxon>Dikarya</taxon>
        <taxon>Ascomycota</taxon>
        <taxon>Pezizomycotina</taxon>
        <taxon>Sordariomycetes</taxon>
        <taxon>Sordariomycetidae</taxon>
        <taxon>Sordariales</taxon>
        <taxon>Sordariaceae</taxon>
        <taxon>Sordaria</taxon>
    </lineage>
</organism>
<dbReference type="Proteomes" id="UP001281003">
    <property type="component" value="Unassembled WGS sequence"/>
</dbReference>
<protein>
    <submittedName>
        <fullName evidence="1">Uncharacterized protein</fullName>
    </submittedName>
</protein>
<reference evidence="1" key="1">
    <citation type="journal article" date="2023" name="Mol. Phylogenet. Evol.">
        <title>Genome-scale phylogeny and comparative genomics of the fungal order Sordariales.</title>
        <authorList>
            <person name="Hensen N."/>
            <person name="Bonometti L."/>
            <person name="Westerberg I."/>
            <person name="Brannstrom I.O."/>
            <person name="Guillou S."/>
            <person name="Cros-Aarteil S."/>
            <person name="Calhoun S."/>
            <person name="Haridas S."/>
            <person name="Kuo A."/>
            <person name="Mondo S."/>
            <person name="Pangilinan J."/>
            <person name="Riley R."/>
            <person name="LaButti K."/>
            <person name="Andreopoulos B."/>
            <person name="Lipzen A."/>
            <person name="Chen C."/>
            <person name="Yan M."/>
            <person name="Daum C."/>
            <person name="Ng V."/>
            <person name="Clum A."/>
            <person name="Steindorff A."/>
            <person name="Ohm R.A."/>
            <person name="Martin F."/>
            <person name="Silar P."/>
            <person name="Natvig D.O."/>
            <person name="Lalanne C."/>
            <person name="Gautier V."/>
            <person name="Ament-Velasquez S.L."/>
            <person name="Kruys A."/>
            <person name="Hutchinson M.I."/>
            <person name="Powell A.J."/>
            <person name="Barry K."/>
            <person name="Miller A.N."/>
            <person name="Grigoriev I.V."/>
            <person name="Debuchy R."/>
            <person name="Gladieux P."/>
            <person name="Hiltunen Thoren M."/>
            <person name="Johannesson H."/>
        </authorList>
    </citation>
    <scope>NUCLEOTIDE SEQUENCE</scope>
    <source>
        <strain evidence="1">FGSC 1904</strain>
    </source>
</reference>
<gene>
    <name evidence="1" type="ORF">B0T20DRAFT_405336</name>
</gene>
<dbReference type="AlphaFoldDB" id="A0AAE0UE58"/>
<evidence type="ECO:0000313" key="1">
    <source>
        <dbReference type="EMBL" id="KAK3400837.1"/>
    </source>
</evidence>
<keyword evidence="2" id="KW-1185">Reference proteome</keyword>
<dbReference type="EMBL" id="JAUTDP010000003">
    <property type="protein sequence ID" value="KAK3400837.1"/>
    <property type="molecule type" value="Genomic_DNA"/>
</dbReference>
<name>A0AAE0UE58_SORBR</name>
<accession>A0AAE0UE58</accession>
<proteinExistence type="predicted"/>
<sequence length="99" mass="11193">MKGGTTPTRSQELRRSAGRRRIAFSTYMCVVIRRGPHAKTNTHAANGTVLTAWNERTGTYTNVTTEDDPHITVYLGWSLDELCWTHMYTALGTPKRYST</sequence>
<reference evidence="1" key="2">
    <citation type="submission" date="2023-07" db="EMBL/GenBank/DDBJ databases">
        <authorList>
            <consortium name="Lawrence Berkeley National Laboratory"/>
            <person name="Haridas S."/>
            <person name="Hensen N."/>
            <person name="Bonometti L."/>
            <person name="Westerberg I."/>
            <person name="Brannstrom I.O."/>
            <person name="Guillou S."/>
            <person name="Cros-Aarteil S."/>
            <person name="Calhoun S."/>
            <person name="Kuo A."/>
            <person name="Mondo S."/>
            <person name="Pangilinan J."/>
            <person name="Riley R."/>
            <person name="LaButti K."/>
            <person name="Andreopoulos B."/>
            <person name="Lipzen A."/>
            <person name="Chen C."/>
            <person name="Yanf M."/>
            <person name="Daum C."/>
            <person name="Ng V."/>
            <person name="Clum A."/>
            <person name="Steindorff A."/>
            <person name="Ohm R."/>
            <person name="Martin F."/>
            <person name="Silar P."/>
            <person name="Natvig D."/>
            <person name="Lalanne C."/>
            <person name="Gautier V."/>
            <person name="Ament-velasquez S.L."/>
            <person name="Kruys A."/>
            <person name="Hutchinson M.I."/>
            <person name="Powell A.J."/>
            <person name="Barry K."/>
            <person name="Miller A.N."/>
            <person name="Grigoriev I.V."/>
            <person name="Debuchy R."/>
            <person name="Gladieux P."/>
            <person name="Thoren M.H."/>
            <person name="Johannesson H."/>
        </authorList>
    </citation>
    <scope>NUCLEOTIDE SEQUENCE</scope>
    <source>
        <strain evidence="1">FGSC 1904</strain>
    </source>
</reference>
<evidence type="ECO:0000313" key="2">
    <source>
        <dbReference type="Proteomes" id="UP001281003"/>
    </source>
</evidence>
<comment type="caution">
    <text evidence="1">The sequence shown here is derived from an EMBL/GenBank/DDBJ whole genome shotgun (WGS) entry which is preliminary data.</text>
</comment>